<keyword evidence="1 5" id="KW-0479">Metal-binding</keyword>
<evidence type="ECO:0000256" key="3">
    <source>
        <dbReference type="ARBA" id="ARBA00022833"/>
    </source>
</evidence>
<feature type="domain" description="C3H1-type" evidence="7">
    <location>
        <begin position="111"/>
        <end position="139"/>
    </location>
</feature>
<keyword evidence="2 5" id="KW-0863">Zinc-finger</keyword>
<dbReference type="EnsemblPlants" id="ONIVA12G09610.2">
    <property type="protein sequence ID" value="ONIVA12G09610.2"/>
    <property type="gene ID" value="ONIVA12G09610"/>
</dbReference>
<dbReference type="InterPro" id="IPR050974">
    <property type="entry name" value="Plant_ZF_CCCH"/>
</dbReference>
<accession>A0A0E0J9G4</accession>
<feature type="domain" description="C3H1-type" evidence="7">
    <location>
        <begin position="318"/>
        <end position="346"/>
    </location>
</feature>
<dbReference type="AlphaFoldDB" id="A0A0E0J9G4"/>
<dbReference type="InterPro" id="IPR000571">
    <property type="entry name" value="Znf_CCCH"/>
</dbReference>
<sequence length="454" mass="48678">MAAGAGAGGGGGEGDSNGGGTSPGGVSAAAPAIGPHHLGVAAAEEAMWQMTLGGGESMESTPYPERIGEPDCSYYMRTGLCRFGMTCKFNHPPNRKLAVAAARMNGEYPYRVGQPECQYYLKTGTCKFGATCKFHHPREKAALANRVQLNVLGYPMRPNEKECAYYLRTGQCKFASTCKFHHPQPSNTMVAIRNSMYSPGQSATSPGQHTYPGAVTNWTLSRSASFIASPRWPGHSGYAQVIVPQGLVQVPGWNPYAAQMGSSSPDDQQRTPVTTQYYGSRQSETGGMGDHGMYQSYQGGSVPVGVYTVQGENIFPERPDQPECQFYMKTGDCKFGAVCKFHHPKERLVPAPNCALNSLGLPLRPGEPVCTFYSRYGICKFGPNCKFDHPMGTLMYGSATSPRGDVSSMHYQLSPSPGHPGILLDGGSGRSHRVPQSDSQQIPSGDGNAEREAS</sequence>
<evidence type="ECO:0000259" key="7">
    <source>
        <dbReference type="PROSITE" id="PS50103"/>
    </source>
</evidence>
<evidence type="ECO:0000256" key="1">
    <source>
        <dbReference type="ARBA" id="ARBA00022723"/>
    </source>
</evidence>
<evidence type="ECO:0000313" key="9">
    <source>
        <dbReference type="Proteomes" id="UP000006591"/>
    </source>
</evidence>
<dbReference type="Pfam" id="PF00642">
    <property type="entry name" value="zf-CCCH"/>
    <property type="match status" value="5"/>
</dbReference>
<evidence type="ECO:0000256" key="4">
    <source>
        <dbReference type="ARBA" id="ARBA00023125"/>
    </source>
</evidence>
<feature type="compositionally biased region" description="Polar residues" evidence="6">
    <location>
        <begin position="434"/>
        <end position="443"/>
    </location>
</feature>
<feature type="domain" description="C3H1-type" evidence="7">
    <location>
        <begin position="157"/>
        <end position="185"/>
    </location>
</feature>
<evidence type="ECO:0000256" key="5">
    <source>
        <dbReference type="PROSITE-ProRule" id="PRU00723"/>
    </source>
</evidence>
<dbReference type="Gene3D" id="4.10.1000.10">
    <property type="entry name" value="Zinc finger, CCCH-type"/>
    <property type="match status" value="3"/>
</dbReference>
<feature type="compositionally biased region" description="Gly residues" evidence="6">
    <location>
        <begin position="1"/>
        <end position="23"/>
    </location>
</feature>
<reference evidence="8" key="1">
    <citation type="submission" date="2015-04" db="UniProtKB">
        <authorList>
            <consortium name="EnsemblPlants"/>
        </authorList>
    </citation>
    <scope>IDENTIFICATION</scope>
    <source>
        <strain evidence="8">SL10</strain>
    </source>
</reference>
<dbReference type="PANTHER" id="PTHR12506:SF25">
    <property type="entry name" value="ZINC FINGER CCCH DOMAIN-CONTAINING PROTEIN 66"/>
    <property type="match status" value="1"/>
</dbReference>
<keyword evidence="4" id="KW-0238">DNA-binding</keyword>
<feature type="zinc finger region" description="C3H1-type" evidence="5">
    <location>
        <begin position="364"/>
        <end position="392"/>
    </location>
</feature>
<feature type="zinc finger region" description="C3H1-type" evidence="5">
    <location>
        <begin position="318"/>
        <end position="346"/>
    </location>
</feature>
<dbReference type="Gramene" id="ONIVA12G09610.2">
    <property type="protein sequence ID" value="ONIVA12G09610.2"/>
    <property type="gene ID" value="ONIVA12G09610"/>
</dbReference>
<feature type="domain" description="C3H1-type" evidence="7">
    <location>
        <begin position="66"/>
        <end position="94"/>
    </location>
</feature>
<feature type="zinc finger region" description="C3H1-type" evidence="5">
    <location>
        <begin position="66"/>
        <end position="94"/>
    </location>
</feature>
<keyword evidence="3 5" id="KW-0862">Zinc</keyword>
<proteinExistence type="predicted"/>
<dbReference type="PANTHER" id="PTHR12506">
    <property type="entry name" value="PROTEIN PHOSPHATASE RELATED"/>
    <property type="match status" value="1"/>
</dbReference>
<reference evidence="8" key="2">
    <citation type="submission" date="2018-04" db="EMBL/GenBank/DDBJ databases">
        <title>OnivRS2 (Oryza nivara Reference Sequence Version 2).</title>
        <authorList>
            <person name="Zhang J."/>
            <person name="Kudrna D."/>
            <person name="Lee S."/>
            <person name="Talag J."/>
            <person name="Rajasekar S."/>
            <person name="Welchert J."/>
            <person name="Hsing Y.-I."/>
            <person name="Wing R.A."/>
        </authorList>
    </citation>
    <scope>NUCLEOTIDE SEQUENCE [LARGE SCALE GENOMIC DNA]</scope>
    <source>
        <strain evidence="8">SL10</strain>
    </source>
</reference>
<dbReference type="SUPFAM" id="SSF90229">
    <property type="entry name" value="CCCH zinc finger"/>
    <property type="match status" value="5"/>
</dbReference>
<dbReference type="GO" id="GO:0008270">
    <property type="term" value="F:zinc ion binding"/>
    <property type="evidence" value="ECO:0007669"/>
    <property type="project" value="UniProtKB-KW"/>
</dbReference>
<feature type="domain" description="C3H1-type" evidence="7">
    <location>
        <begin position="364"/>
        <end position="392"/>
    </location>
</feature>
<protein>
    <recommendedName>
        <fullName evidence="7">C3H1-type domain-containing protein</fullName>
    </recommendedName>
</protein>
<name>A0A0E0J9G4_ORYNI</name>
<evidence type="ECO:0000256" key="2">
    <source>
        <dbReference type="ARBA" id="ARBA00022771"/>
    </source>
</evidence>
<dbReference type="PROSITE" id="PS50103">
    <property type="entry name" value="ZF_C3H1"/>
    <property type="match status" value="5"/>
</dbReference>
<dbReference type="GO" id="GO:0003677">
    <property type="term" value="F:DNA binding"/>
    <property type="evidence" value="ECO:0007669"/>
    <property type="project" value="UniProtKB-KW"/>
</dbReference>
<keyword evidence="9" id="KW-1185">Reference proteome</keyword>
<feature type="zinc finger region" description="C3H1-type" evidence="5">
    <location>
        <begin position="157"/>
        <end position="185"/>
    </location>
</feature>
<evidence type="ECO:0000313" key="8">
    <source>
        <dbReference type="EnsemblPlants" id="ONIVA12G09610.2"/>
    </source>
</evidence>
<dbReference type="SMART" id="SM00356">
    <property type="entry name" value="ZnF_C3H1"/>
    <property type="match status" value="5"/>
</dbReference>
<dbReference type="Proteomes" id="UP000006591">
    <property type="component" value="Chromosome 12"/>
</dbReference>
<feature type="region of interest" description="Disordered" evidence="6">
    <location>
        <begin position="405"/>
        <end position="454"/>
    </location>
</feature>
<feature type="region of interest" description="Disordered" evidence="6">
    <location>
        <begin position="1"/>
        <end position="30"/>
    </location>
</feature>
<organism evidence="8">
    <name type="scientific">Oryza nivara</name>
    <name type="common">Indian wild rice</name>
    <name type="synonym">Oryza sativa f. spontanea</name>
    <dbReference type="NCBI Taxonomy" id="4536"/>
    <lineage>
        <taxon>Eukaryota</taxon>
        <taxon>Viridiplantae</taxon>
        <taxon>Streptophyta</taxon>
        <taxon>Embryophyta</taxon>
        <taxon>Tracheophyta</taxon>
        <taxon>Spermatophyta</taxon>
        <taxon>Magnoliopsida</taxon>
        <taxon>Liliopsida</taxon>
        <taxon>Poales</taxon>
        <taxon>Poaceae</taxon>
        <taxon>BOP clade</taxon>
        <taxon>Oryzoideae</taxon>
        <taxon>Oryzeae</taxon>
        <taxon>Oryzinae</taxon>
        <taxon>Oryza</taxon>
    </lineage>
</organism>
<feature type="zinc finger region" description="C3H1-type" evidence="5">
    <location>
        <begin position="111"/>
        <end position="139"/>
    </location>
</feature>
<evidence type="ECO:0000256" key="6">
    <source>
        <dbReference type="SAM" id="MobiDB-lite"/>
    </source>
</evidence>
<dbReference type="InterPro" id="IPR036855">
    <property type="entry name" value="Znf_CCCH_sf"/>
</dbReference>
<dbReference type="GO" id="GO:0003729">
    <property type="term" value="F:mRNA binding"/>
    <property type="evidence" value="ECO:0007669"/>
    <property type="project" value="UniProtKB-ARBA"/>
</dbReference>